<evidence type="ECO:0000313" key="5">
    <source>
        <dbReference type="EMBL" id="MDO3722558.1"/>
    </source>
</evidence>
<dbReference type="Proteomes" id="UP001168640">
    <property type="component" value="Unassembled WGS sequence"/>
</dbReference>
<reference evidence="5" key="1">
    <citation type="submission" date="2023-07" db="EMBL/GenBank/DDBJ databases">
        <title>Marinobacter sp. chi1 genome sequencing and assembly.</title>
        <authorList>
            <person name="Park S."/>
        </authorList>
    </citation>
    <scope>NUCLEOTIDE SEQUENCE</scope>
    <source>
        <strain evidence="5">Chi1</strain>
    </source>
</reference>
<name>A0ABT8W312_9GAMM</name>
<organism evidence="5 6">
    <name type="scientific">Marinobacter suaedae</name>
    <dbReference type="NCBI Taxonomy" id="3057675"/>
    <lineage>
        <taxon>Bacteria</taxon>
        <taxon>Pseudomonadati</taxon>
        <taxon>Pseudomonadota</taxon>
        <taxon>Gammaproteobacteria</taxon>
        <taxon>Pseudomonadales</taxon>
        <taxon>Marinobacteraceae</taxon>
        <taxon>Marinobacter</taxon>
    </lineage>
</organism>
<evidence type="ECO:0000256" key="2">
    <source>
        <dbReference type="ARBA" id="ARBA00022777"/>
    </source>
</evidence>
<proteinExistence type="inferred from homology"/>
<dbReference type="GO" id="GO:0004340">
    <property type="term" value="F:glucokinase activity"/>
    <property type="evidence" value="ECO:0007669"/>
    <property type="project" value="UniProtKB-EC"/>
</dbReference>
<dbReference type="EC" id="2.7.1.2" evidence="3"/>
<comment type="catalytic activity">
    <reaction evidence="3">
        <text>D-glucose + ATP = D-glucose 6-phosphate + ADP + H(+)</text>
        <dbReference type="Rhea" id="RHEA:17825"/>
        <dbReference type="ChEBI" id="CHEBI:4167"/>
        <dbReference type="ChEBI" id="CHEBI:15378"/>
        <dbReference type="ChEBI" id="CHEBI:30616"/>
        <dbReference type="ChEBI" id="CHEBI:61548"/>
        <dbReference type="ChEBI" id="CHEBI:456216"/>
        <dbReference type="EC" id="2.7.1.2"/>
    </reaction>
</comment>
<evidence type="ECO:0000256" key="3">
    <source>
        <dbReference type="HAMAP-Rule" id="MF_00524"/>
    </source>
</evidence>
<comment type="caution">
    <text evidence="5">The sequence shown here is derived from an EMBL/GenBank/DDBJ whole genome shotgun (WGS) entry which is preliminary data.</text>
</comment>
<dbReference type="NCBIfam" id="TIGR00749">
    <property type="entry name" value="glk"/>
    <property type="match status" value="1"/>
</dbReference>
<dbReference type="InterPro" id="IPR003836">
    <property type="entry name" value="Glucokinase"/>
</dbReference>
<evidence type="ECO:0000256" key="1">
    <source>
        <dbReference type="ARBA" id="ARBA00022679"/>
    </source>
</evidence>
<dbReference type="NCBIfam" id="NF009073">
    <property type="entry name" value="PRK12408.1"/>
    <property type="match status" value="1"/>
</dbReference>
<comment type="subcellular location">
    <subcellularLocation>
        <location evidence="3">Cytoplasm</location>
    </subcellularLocation>
</comment>
<dbReference type="SUPFAM" id="SSF53067">
    <property type="entry name" value="Actin-like ATPase domain"/>
    <property type="match status" value="1"/>
</dbReference>
<keyword evidence="1 3" id="KW-0808">Transferase</keyword>
<dbReference type="CDD" id="cd24008">
    <property type="entry name" value="ASKHA_NBD_GLK"/>
    <property type="match status" value="1"/>
</dbReference>
<comment type="similarity">
    <text evidence="3 4">Belongs to the bacterial glucokinase family.</text>
</comment>
<keyword evidence="6" id="KW-1185">Reference proteome</keyword>
<keyword evidence="3" id="KW-0067">ATP-binding</keyword>
<dbReference type="Gene3D" id="3.30.420.40">
    <property type="match status" value="1"/>
</dbReference>
<protein>
    <recommendedName>
        <fullName evidence="3">Glucokinase</fullName>
        <ecNumber evidence="3">2.7.1.2</ecNumber>
    </recommendedName>
    <alternativeName>
        <fullName evidence="3">Glucose kinase</fullName>
    </alternativeName>
</protein>
<gene>
    <name evidence="3 5" type="primary">glk</name>
    <name evidence="5" type="ORF">QVZ43_12575</name>
</gene>
<evidence type="ECO:0000313" key="6">
    <source>
        <dbReference type="Proteomes" id="UP001168640"/>
    </source>
</evidence>
<keyword evidence="2 3" id="KW-0418">Kinase</keyword>
<dbReference type="Gene3D" id="3.40.367.20">
    <property type="match status" value="1"/>
</dbReference>
<accession>A0ABT8W312</accession>
<dbReference type="EMBL" id="JAUMIS010000002">
    <property type="protein sequence ID" value="MDO3722558.1"/>
    <property type="molecule type" value="Genomic_DNA"/>
</dbReference>
<evidence type="ECO:0000256" key="4">
    <source>
        <dbReference type="RuleBase" id="RU004046"/>
    </source>
</evidence>
<keyword evidence="3" id="KW-0547">Nucleotide-binding</keyword>
<sequence length="324" mass="34161">MSESRYALVGDVGGTNARFALADTVSGALESIESLPCSEFSGLEGVIANYLARVGERRVARACLAVAGIVSESPVQMTNNPWSFVVDDIKHRFGWQEFRVINDFSAMALGALQVREDHQQHVCGGPGDQHAPRLVLGPGTGLGMAGLVPSGDDWIVLPSEGGHVAFAPADEEEFAVQGVLRKRHSRVSVERILSGPGLVNLYQALGVVQGREAPLDSPATILQTAQRNQDLLAVDTLNRFCHILGRVAGDAVLTMGSTGGVYLCGGILPRMLDFLLASPFRAGFESKGRMSALVASTPVTVITDPYTGLRGAAASLSGMTVGHP</sequence>
<dbReference type="InterPro" id="IPR050201">
    <property type="entry name" value="Bacterial_glucokinase"/>
</dbReference>
<dbReference type="Pfam" id="PF02685">
    <property type="entry name" value="Glucokinase"/>
    <property type="match status" value="1"/>
</dbReference>
<dbReference type="InterPro" id="IPR043129">
    <property type="entry name" value="ATPase_NBD"/>
</dbReference>
<keyword evidence="3" id="KW-0324">Glycolysis</keyword>
<feature type="binding site" evidence="3">
    <location>
        <begin position="10"/>
        <end position="15"/>
    </location>
    <ligand>
        <name>ATP</name>
        <dbReference type="ChEBI" id="CHEBI:30616"/>
    </ligand>
</feature>
<dbReference type="HAMAP" id="MF_00524">
    <property type="entry name" value="Glucokinase"/>
    <property type="match status" value="1"/>
</dbReference>
<dbReference type="PANTHER" id="PTHR47690:SF1">
    <property type="entry name" value="GLUCOKINASE"/>
    <property type="match status" value="1"/>
</dbReference>
<dbReference type="RefSeq" id="WP_302910204.1">
    <property type="nucleotide sequence ID" value="NZ_JAUMIS010000002.1"/>
</dbReference>
<keyword evidence="3" id="KW-0963">Cytoplasm</keyword>
<dbReference type="PANTHER" id="PTHR47690">
    <property type="entry name" value="GLUCOKINASE"/>
    <property type="match status" value="1"/>
</dbReference>